<dbReference type="InterPro" id="IPR001356">
    <property type="entry name" value="HD"/>
</dbReference>
<proteinExistence type="predicted"/>
<reference evidence="9" key="1">
    <citation type="journal article" date="2021" name="Nat. Commun.">
        <title>Genetic determinants of endophytism in the Arabidopsis root mycobiome.</title>
        <authorList>
            <person name="Mesny F."/>
            <person name="Miyauchi S."/>
            <person name="Thiergart T."/>
            <person name="Pickel B."/>
            <person name="Atanasova L."/>
            <person name="Karlsson M."/>
            <person name="Huettel B."/>
            <person name="Barry K.W."/>
            <person name="Haridas S."/>
            <person name="Chen C."/>
            <person name="Bauer D."/>
            <person name="Andreopoulos W."/>
            <person name="Pangilinan J."/>
            <person name="LaButti K."/>
            <person name="Riley R."/>
            <person name="Lipzen A."/>
            <person name="Clum A."/>
            <person name="Drula E."/>
            <person name="Henrissat B."/>
            <person name="Kohler A."/>
            <person name="Grigoriev I.V."/>
            <person name="Martin F.M."/>
            <person name="Hacquard S."/>
        </authorList>
    </citation>
    <scope>NUCLEOTIDE SEQUENCE</scope>
    <source>
        <strain evidence="9">MPI-CAGE-AT-0016</strain>
    </source>
</reference>
<organism evidence="9 10">
    <name type="scientific">Plectosphaerella cucumerina</name>
    <dbReference type="NCBI Taxonomy" id="40658"/>
    <lineage>
        <taxon>Eukaryota</taxon>
        <taxon>Fungi</taxon>
        <taxon>Dikarya</taxon>
        <taxon>Ascomycota</taxon>
        <taxon>Pezizomycotina</taxon>
        <taxon>Sordariomycetes</taxon>
        <taxon>Hypocreomycetidae</taxon>
        <taxon>Glomerellales</taxon>
        <taxon>Plectosphaerellaceae</taxon>
        <taxon>Plectosphaerella</taxon>
    </lineage>
</organism>
<evidence type="ECO:0000256" key="1">
    <source>
        <dbReference type="ARBA" id="ARBA00004123"/>
    </source>
</evidence>
<dbReference type="InterPro" id="IPR009057">
    <property type="entry name" value="Homeodomain-like_sf"/>
</dbReference>
<evidence type="ECO:0000256" key="5">
    <source>
        <dbReference type="PROSITE-ProRule" id="PRU00108"/>
    </source>
</evidence>
<evidence type="ECO:0000256" key="7">
    <source>
        <dbReference type="SAM" id="MobiDB-lite"/>
    </source>
</evidence>
<feature type="compositionally biased region" description="Polar residues" evidence="7">
    <location>
        <begin position="488"/>
        <end position="505"/>
    </location>
</feature>
<protein>
    <recommendedName>
        <fullName evidence="8">Homeobox domain-containing protein</fullName>
    </recommendedName>
</protein>
<dbReference type="InterPro" id="IPR050453">
    <property type="entry name" value="LIM_Homeobox_TF"/>
</dbReference>
<feature type="compositionally biased region" description="Low complexity" evidence="7">
    <location>
        <begin position="527"/>
        <end position="573"/>
    </location>
</feature>
<comment type="subcellular location">
    <subcellularLocation>
        <location evidence="1 5 6">Nucleus</location>
    </subcellularLocation>
</comment>
<dbReference type="GO" id="GO:0000977">
    <property type="term" value="F:RNA polymerase II transcription regulatory region sequence-specific DNA binding"/>
    <property type="evidence" value="ECO:0007669"/>
    <property type="project" value="TreeGrafter"/>
</dbReference>
<name>A0A8K0TET1_9PEZI</name>
<dbReference type="SUPFAM" id="SSF46689">
    <property type="entry name" value="Homeodomain-like"/>
    <property type="match status" value="1"/>
</dbReference>
<feature type="compositionally biased region" description="Polar residues" evidence="7">
    <location>
        <begin position="88"/>
        <end position="129"/>
    </location>
</feature>
<evidence type="ECO:0000256" key="2">
    <source>
        <dbReference type="ARBA" id="ARBA00023125"/>
    </source>
</evidence>
<feature type="compositionally biased region" description="Acidic residues" evidence="7">
    <location>
        <begin position="174"/>
        <end position="189"/>
    </location>
</feature>
<feature type="compositionally biased region" description="Polar residues" evidence="7">
    <location>
        <begin position="450"/>
        <end position="467"/>
    </location>
</feature>
<dbReference type="AlphaFoldDB" id="A0A8K0TET1"/>
<dbReference type="PANTHER" id="PTHR24208:SF166">
    <property type="entry name" value="LIM HOMEOBOX TRANSCRIPTION FACTOR 1 ALPHA, ISOFORM B"/>
    <property type="match status" value="1"/>
</dbReference>
<feature type="DNA-binding region" description="Homeobox" evidence="5">
    <location>
        <begin position="206"/>
        <end position="266"/>
    </location>
</feature>
<feature type="region of interest" description="Disordered" evidence="7">
    <location>
        <begin position="413"/>
        <end position="505"/>
    </location>
</feature>
<feature type="compositionally biased region" description="Basic and acidic residues" evidence="7">
    <location>
        <begin position="73"/>
        <end position="87"/>
    </location>
</feature>
<evidence type="ECO:0000313" key="10">
    <source>
        <dbReference type="Proteomes" id="UP000813385"/>
    </source>
</evidence>
<dbReference type="Proteomes" id="UP000813385">
    <property type="component" value="Unassembled WGS sequence"/>
</dbReference>
<feature type="region of interest" description="Disordered" evidence="7">
    <location>
        <begin position="1"/>
        <end position="202"/>
    </location>
</feature>
<evidence type="ECO:0000256" key="6">
    <source>
        <dbReference type="RuleBase" id="RU000682"/>
    </source>
</evidence>
<feature type="region of interest" description="Disordered" evidence="7">
    <location>
        <begin position="622"/>
        <end position="678"/>
    </location>
</feature>
<evidence type="ECO:0000313" key="9">
    <source>
        <dbReference type="EMBL" id="KAH7362613.1"/>
    </source>
</evidence>
<dbReference type="PROSITE" id="PS50071">
    <property type="entry name" value="HOMEOBOX_2"/>
    <property type="match status" value="1"/>
</dbReference>
<keyword evidence="3 5" id="KW-0371">Homeobox</keyword>
<keyword evidence="10" id="KW-1185">Reference proteome</keyword>
<feature type="compositionally biased region" description="Low complexity" evidence="7">
    <location>
        <begin position="476"/>
        <end position="487"/>
    </location>
</feature>
<dbReference type="EMBL" id="JAGPXD010000003">
    <property type="protein sequence ID" value="KAH7362613.1"/>
    <property type="molecule type" value="Genomic_DNA"/>
</dbReference>
<dbReference type="CDD" id="cd00086">
    <property type="entry name" value="homeodomain"/>
    <property type="match status" value="1"/>
</dbReference>
<dbReference type="OrthoDB" id="6159439at2759"/>
<keyword evidence="4 5" id="KW-0539">Nucleus</keyword>
<dbReference type="SMART" id="SM00389">
    <property type="entry name" value="HOX"/>
    <property type="match status" value="1"/>
</dbReference>
<feature type="compositionally biased region" description="Polar residues" evidence="7">
    <location>
        <begin position="36"/>
        <end position="47"/>
    </location>
</feature>
<feature type="domain" description="Homeobox" evidence="8">
    <location>
        <begin position="204"/>
        <end position="265"/>
    </location>
</feature>
<dbReference type="PANTHER" id="PTHR24208">
    <property type="entry name" value="LIM/HOMEOBOX PROTEIN LHX"/>
    <property type="match status" value="1"/>
</dbReference>
<feature type="compositionally biased region" description="Polar residues" evidence="7">
    <location>
        <begin position="60"/>
        <end position="71"/>
    </location>
</feature>
<dbReference type="GO" id="GO:0000981">
    <property type="term" value="F:DNA-binding transcription factor activity, RNA polymerase II-specific"/>
    <property type="evidence" value="ECO:0007669"/>
    <property type="project" value="TreeGrafter"/>
</dbReference>
<keyword evidence="2 5" id="KW-0238">DNA-binding</keyword>
<feature type="compositionally biased region" description="Polar residues" evidence="7">
    <location>
        <begin position="137"/>
        <end position="146"/>
    </location>
</feature>
<feature type="compositionally biased region" description="Basic and acidic residues" evidence="7">
    <location>
        <begin position="417"/>
        <end position="428"/>
    </location>
</feature>
<accession>A0A8K0TET1</accession>
<evidence type="ECO:0000256" key="3">
    <source>
        <dbReference type="ARBA" id="ARBA00023155"/>
    </source>
</evidence>
<feature type="region of interest" description="Disordered" evidence="7">
    <location>
        <begin position="364"/>
        <end position="395"/>
    </location>
</feature>
<dbReference type="GO" id="GO:0005634">
    <property type="term" value="C:nucleus"/>
    <property type="evidence" value="ECO:0007669"/>
    <property type="project" value="UniProtKB-SubCell"/>
</dbReference>
<dbReference type="Pfam" id="PF00046">
    <property type="entry name" value="Homeodomain"/>
    <property type="match status" value="1"/>
</dbReference>
<evidence type="ECO:0000259" key="8">
    <source>
        <dbReference type="PROSITE" id="PS50071"/>
    </source>
</evidence>
<evidence type="ECO:0000256" key="4">
    <source>
        <dbReference type="ARBA" id="ARBA00023242"/>
    </source>
</evidence>
<dbReference type="Gene3D" id="1.10.10.60">
    <property type="entry name" value="Homeodomain-like"/>
    <property type="match status" value="1"/>
</dbReference>
<gene>
    <name evidence="9" type="ORF">B0T11DRAFT_86001</name>
</gene>
<feature type="region of interest" description="Disordered" evidence="7">
    <location>
        <begin position="526"/>
        <end position="604"/>
    </location>
</feature>
<comment type="caution">
    <text evidence="9">The sequence shown here is derived from an EMBL/GenBank/DDBJ whole genome shotgun (WGS) entry which is preliminary data.</text>
</comment>
<feature type="compositionally biased region" description="Basic and acidic residues" evidence="7">
    <location>
        <begin position="1"/>
        <end position="11"/>
    </location>
</feature>
<sequence length="678" mass="73496">MLVSRHPDTESSHWPFNKLDSPAHKHPITPPRMSSHFDTQLSSQTDWQGHYPCLAPDASGFSQSYGSGNEASDSSRPRSTTDSHGQPETESTTGDSTHLTSHPSLDTLDSSRTKNSSQTGDHPSQNQADADTAGSVAFSNDGSSPPSHRRQAVTMSPELMDAKAGSEGASAIKEEDDDLLDDDDVDLDGETTGRPMTAAERTAQRRKMKRFRLTHQQTRFLMSEFAKQPHPDAAHRERLSREIPGLSPRQVQVWFQNRRAKIKRLTADDRDRMIKMRAVPDDFDNVQALHSPYGAVHGLGTPMASPVDFGNSSYAEHMMRPLVIDVRRADGESHMSPTGLSPAFGNIGFNPSASMSNPDLLTPMSPSPGDHRYGYGSHVPSALSPGPRPTHTFGRQATLDNSMLQSRHMNRPLQPLHLRDSIRSRSDNLHSPLRTGMSWKGDSIDYTTYPGGNTSPQMTGRQQSMYQPDSLGTGPSSSGLEYESSHSMNYPNYQPSSLQPTTQSRLRNRAASATLPLGLDLRNQYRSSHSTLSSSSHATGASREASSSTASQFTGTTTTTFSSSFPSAPLTAPIDFTMPRTPASATQSGRPGVQDFSMPQMSAPIAPPNDFAHAFDARTPMRDTFASGDNNGMDHHRSGNAFSGDFSGSSALKRKRSFTVPGTTPSPAAGASVYGHQG</sequence>